<keyword evidence="6 9" id="KW-0812">Transmembrane</keyword>
<proteinExistence type="inferred from homology"/>
<keyword evidence="13" id="KW-1185">Reference proteome</keyword>
<dbReference type="EMBL" id="JALJOS010000003">
    <property type="protein sequence ID" value="KAK9841267.1"/>
    <property type="molecule type" value="Genomic_DNA"/>
</dbReference>
<dbReference type="Proteomes" id="UP001438707">
    <property type="component" value="Unassembled WGS sequence"/>
</dbReference>
<gene>
    <name evidence="12" type="ORF">WJX74_002842</name>
</gene>
<name>A0AAW1S5V7_9CHLO</name>
<dbReference type="GO" id="GO:0016787">
    <property type="term" value="F:hydrolase activity"/>
    <property type="evidence" value="ECO:0007669"/>
    <property type="project" value="InterPro"/>
</dbReference>
<dbReference type="GO" id="GO:0016020">
    <property type="term" value="C:membrane"/>
    <property type="evidence" value="ECO:0007669"/>
    <property type="project" value="UniProtKB-SubCell"/>
</dbReference>
<dbReference type="PANTHER" id="PTHR21562:SF122">
    <property type="entry name" value="PALMITOLEOYL-PROTEIN CARBOXYLESTERASE NOTUM"/>
    <property type="match status" value="1"/>
</dbReference>
<feature type="transmembrane region" description="Helical" evidence="10">
    <location>
        <begin position="122"/>
        <end position="145"/>
    </location>
</feature>
<evidence type="ECO:0000256" key="3">
    <source>
        <dbReference type="ARBA" id="ARBA00004191"/>
    </source>
</evidence>
<feature type="transmembrane region" description="Helical" evidence="10">
    <location>
        <begin position="20"/>
        <end position="39"/>
    </location>
</feature>
<evidence type="ECO:0000256" key="7">
    <source>
        <dbReference type="ARBA" id="ARBA00022989"/>
    </source>
</evidence>
<comment type="subcellular location">
    <subcellularLocation>
        <location evidence="2">Membrane</location>
        <topology evidence="2">Multi-pass membrane protein</topology>
    </subcellularLocation>
    <subcellularLocation>
        <location evidence="3">Secreted</location>
        <location evidence="3">Cell wall</location>
    </subcellularLocation>
</comment>
<keyword evidence="5" id="KW-0964">Secreted</keyword>
<comment type="similarity">
    <text evidence="4">Belongs to the pectinacetylesterase family.</text>
</comment>
<feature type="transmembrane region" description="Helical" evidence="10">
    <location>
        <begin position="83"/>
        <end position="102"/>
    </location>
</feature>
<dbReference type="Pfam" id="PF03798">
    <property type="entry name" value="TRAM_LAG1_CLN8"/>
    <property type="match status" value="1"/>
</dbReference>
<dbReference type="Pfam" id="PF03283">
    <property type="entry name" value="PAE"/>
    <property type="match status" value="2"/>
</dbReference>
<sequence>MLLSERFHLSSLVRPDGSRYDYLTAAFFGLCYFLIRFSLDRLVYSPIGKYILYPDPKKSDNKPSEGLQRKLLKFKESFWKSNIYTFFAITAAFCSYHERFFTDTKYFWLGCTRLPCDFEVSHGIRLLYCLQMGFYTAALPMLLFWETRRKDFVETFAHHIATLALIVYSHHVNFTKVGTMVFLLHDINDGFLEAAKMANYADKLFIGNCLFILFIISWVATRLTYFPLWVIRSCLSEPIELIGKVYNISPHPHYEIFNALLIFLFCLHLYWTYLIIRTACRMRTGKTRDVPANIRAALCARRTLTPELEQEFSDWFQDPSWHEHYRVQRGRGAMWRQWTTDLDPLAVCNDGSPGAFYVRRGQGQGINRWLVRFQGAQYCWDAESCSERQAQNHTHFLMTSHHAPEWISNMLPQDPFVYPWMLKAFGVLNVDPVMNPLWHNWNHVYLFPCSSDAFLGDAPATEAMPWHFRGRRYAFTAFQMLLDRFQLTEATDVLLVGDSTGGAGMMQAVDDLHSLVAAQAPALQRFKAWVDGGWMYPAEQPDGGEFFFSPDHLSLLQHNVNAGFHRKCSEHYPDEPWRCFYAADVWPHVETPLLFHHCLYDFHVRSYLLGENTTASRDFAQWERIRASYISSFRLHEQQTAAMSRTERMVLQTSQPKARLPNLFSPACTFHQMSDADFLTASSQVGQLLFLEVFKDWFLGVEEEVFIVDTHPGVRHQRPPPDEDMWAFRTKLYFDFADERKSLGLPADIYQTEPEFLMQPLVPQPAEIPIPELSLDPLGAEERTDKACAGSLEGVSRTEAARHVQVQRFMRPASPGIIQALLLLATIHLIPRCASAEGVPYSGTAVGDPAEAHRRGGFPGRHEALQNAELREEFSDWFQSNEWHQHYNVDFERIKMWRRLTTVEDADAVCNDGTPGVFYVRPGQGQGSKRWVIRAQGSQYCWNPQICADRWNGFAWFLMTSNHTREWISNTEHDVKGVFDFFLKAFGAINVDPILNPLWHNWNHVYIWSCSSDAFMGDAPGYFHEDSGPWPFRGRRIAKATMNMLLDNEGLDEATDVLVVGDSTGGVATMQMIDDLHAQVVPRMPNLKRFKGWIDGGWFFDAPTYTPDEFYFSPQRLGQWWWYTNASFDGSCAEHYKDEPWLCFYAPNSWPHVEVPLLFHECLYDLHIRDYVRPDAKQGQWDDLRNNMAASYRLHEEQYAAMTHTERMALQTGDPRSRLPVMFSPACKEHEISDADHTILTSHIGRLRFTDVMKAWFMGEVDELFVVDKHPGVRYFGLLDNEDQFLQRVLAWFEMRHKYRATLKNGQEPEDAIAAPLSSLERQDLTDADRLRMTAVRDAEALNAEQPTSDTAAYLERRKQQREAQYTLAEEVLPLANDIQREVQYAQQDPGLVSCSQSSLRPSAWRYMEQIWIAAFTIVIEASPAYASISTNSFFIGELSNDLILLTSLMRRLLSIMSSNIISACDGQVHL</sequence>
<reference evidence="12 13" key="1">
    <citation type="journal article" date="2024" name="Nat. Commun.">
        <title>Phylogenomics reveals the evolutionary origins of lichenization in chlorophyte algae.</title>
        <authorList>
            <person name="Puginier C."/>
            <person name="Libourel C."/>
            <person name="Otte J."/>
            <person name="Skaloud P."/>
            <person name="Haon M."/>
            <person name="Grisel S."/>
            <person name="Petersen M."/>
            <person name="Berrin J.G."/>
            <person name="Delaux P.M."/>
            <person name="Dal Grande F."/>
            <person name="Keller J."/>
        </authorList>
    </citation>
    <scope>NUCLEOTIDE SEQUENCE [LARGE SCALE GENOMIC DNA]</scope>
    <source>
        <strain evidence="12 13">SAG 2145</strain>
    </source>
</reference>
<dbReference type="PANTHER" id="PTHR21562">
    <property type="entry name" value="NOTUM-RELATED"/>
    <property type="match status" value="1"/>
</dbReference>
<evidence type="ECO:0000256" key="1">
    <source>
        <dbReference type="ARBA" id="ARBA00003534"/>
    </source>
</evidence>
<evidence type="ECO:0000256" key="4">
    <source>
        <dbReference type="ARBA" id="ARBA00005784"/>
    </source>
</evidence>
<evidence type="ECO:0000259" key="11">
    <source>
        <dbReference type="PROSITE" id="PS50922"/>
    </source>
</evidence>
<evidence type="ECO:0000256" key="10">
    <source>
        <dbReference type="SAM" id="Phobius"/>
    </source>
</evidence>
<feature type="transmembrane region" description="Helical" evidence="10">
    <location>
        <begin position="256"/>
        <end position="276"/>
    </location>
</feature>
<evidence type="ECO:0000256" key="8">
    <source>
        <dbReference type="ARBA" id="ARBA00023136"/>
    </source>
</evidence>
<feature type="transmembrane region" description="Helical" evidence="10">
    <location>
        <begin position="204"/>
        <end position="221"/>
    </location>
</feature>
<organism evidence="12 13">
    <name type="scientific">Apatococcus lobatus</name>
    <dbReference type="NCBI Taxonomy" id="904363"/>
    <lineage>
        <taxon>Eukaryota</taxon>
        <taxon>Viridiplantae</taxon>
        <taxon>Chlorophyta</taxon>
        <taxon>core chlorophytes</taxon>
        <taxon>Trebouxiophyceae</taxon>
        <taxon>Chlorellales</taxon>
        <taxon>Chlorellaceae</taxon>
        <taxon>Apatococcus</taxon>
    </lineage>
</organism>
<comment type="caution">
    <text evidence="12">The sequence shown here is derived from an EMBL/GenBank/DDBJ whole genome shotgun (WGS) entry which is preliminary data.</text>
</comment>
<evidence type="ECO:0000256" key="2">
    <source>
        <dbReference type="ARBA" id="ARBA00004141"/>
    </source>
</evidence>
<dbReference type="SMART" id="SM00724">
    <property type="entry name" value="TLC"/>
    <property type="match status" value="1"/>
</dbReference>
<keyword evidence="8 9" id="KW-0472">Membrane</keyword>
<protein>
    <recommendedName>
        <fullName evidence="11">TLC domain-containing protein</fullName>
    </recommendedName>
</protein>
<accession>A0AAW1S5V7</accession>
<dbReference type="PROSITE" id="PS50922">
    <property type="entry name" value="TLC"/>
    <property type="match status" value="1"/>
</dbReference>
<evidence type="ECO:0000256" key="6">
    <source>
        <dbReference type="ARBA" id="ARBA00022692"/>
    </source>
</evidence>
<evidence type="ECO:0000313" key="12">
    <source>
        <dbReference type="EMBL" id="KAK9841267.1"/>
    </source>
</evidence>
<keyword evidence="7 10" id="KW-1133">Transmembrane helix</keyword>
<dbReference type="InterPro" id="IPR006634">
    <property type="entry name" value="TLC-dom"/>
</dbReference>
<evidence type="ECO:0000313" key="13">
    <source>
        <dbReference type="Proteomes" id="UP001438707"/>
    </source>
</evidence>
<feature type="domain" description="TLC" evidence="11">
    <location>
        <begin position="73"/>
        <end position="284"/>
    </location>
</feature>
<evidence type="ECO:0000256" key="9">
    <source>
        <dbReference type="PROSITE-ProRule" id="PRU00205"/>
    </source>
</evidence>
<comment type="function">
    <text evidence="1">Hydrolyzes acetyl esters in homogalacturonan regions of pectin. In type I primary cell wall, galacturonic acid residues of pectin can be acetylated at the O-2 and O-3 positions. Decreasing the degree of acetylation of pectin gels in vitro alters their physical properties.</text>
</comment>
<evidence type="ECO:0000256" key="5">
    <source>
        <dbReference type="ARBA" id="ARBA00022512"/>
    </source>
</evidence>
<keyword evidence="5" id="KW-0134">Cell wall</keyword>
<dbReference type="InterPro" id="IPR004963">
    <property type="entry name" value="PAE/NOTUM"/>
</dbReference>